<organism evidence="2 3">
    <name type="scientific">Trinickia dinghuensis</name>
    <dbReference type="NCBI Taxonomy" id="2291023"/>
    <lineage>
        <taxon>Bacteria</taxon>
        <taxon>Pseudomonadati</taxon>
        <taxon>Pseudomonadota</taxon>
        <taxon>Betaproteobacteria</taxon>
        <taxon>Burkholderiales</taxon>
        <taxon>Burkholderiaceae</taxon>
        <taxon>Trinickia</taxon>
    </lineage>
</organism>
<dbReference type="GO" id="GO:0016491">
    <property type="term" value="F:oxidoreductase activity"/>
    <property type="evidence" value="ECO:0007669"/>
    <property type="project" value="UniProtKB-KW"/>
</dbReference>
<comment type="caution">
    <text evidence="2">The sequence shown here is derived from an EMBL/GenBank/DDBJ whole genome shotgun (WGS) entry which is preliminary data.</text>
</comment>
<dbReference type="InterPro" id="IPR042204">
    <property type="entry name" value="2Fe-2S-bd_N"/>
</dbReference>
<dbReference type="GO" id="GO:0051536">
    <property type="term" value="F:iron-sulfur cluster binding"/>
    <property type="evidence" value="ECO:0007669"/>
    <property type="project" value="InterPro"/>
</dbReference>
<gene>
    <name evidence="2" type="ORF">DWV00_28960</name>
</gene>
<accession>A0A3D8JRV2</accession>
<dbReference type="Gene3D" id="3.10.20.440">
    <property type="entry name" value="2Fe-2S iron-sulphur cluster binding domain, sarcosine oxidase, alpha subunit, N-terminal domain"/>
    <property type="match status" value="1"/>
</dbReference>
<name>A0A3D8JRV2_9BURK</name>
<keyword evidence="1" id="KW-0560">Oxidoreductase</keyword>
<dbReference type="Pfam" id="PF13510">
    <property type="entry name" value="Fer2_4"/>
    <property type="match status" value="1"/>
</dbReference>
<dbReference type="EMBL" id="QRGA01000020">
    <property type="protein sequence ID" value="RDU95284.1"/>
    <property type="molecule type" value="Genomic_DNA"/>
</dbReference>
<dbReference type="Proteomes" id="UP000256838">
    <property type="component" value="Unassembled WGS sequence"/>
</dbReference>
<evidence type="ECO:0000256" key="1">
    <source>
        <dbReference type="ARBA" id="ARBA00023002"/>
    </source>
</evidence>
<reference evidence="2 3" key="1">
    <citation type="submission" date="2018-08" db="EMBL/GenBank/DDBJ databases">
        <title>Paraburkholderia sp. DHOM06 isolated from forest soil.</title>
        <authorList>
            <person name="Gao Z.-H."/>
            <person name="Qiu L.-H."/>
        </authorList>
    </citation>
    <scope>NUCLEOTIDE SEQUENCE [LARGE SCALE GENOMIC DNA]</scope>
    <source>
        <strain evidence="2 3">DHOM06</strain>
    </source>
</reference>
<dbReference type="SUPFAM" id="SSF54292">
    <property type="entry name" value="2Fe-2S ferredoxin-like"/>
    <property type="match status" value="1"/>
</dbReference>
<dbReference type="InterPro" id="IPR036010">
    <property type="entry name" value="2Fe-2S_ferredoxin-like_sf"/>
</dbReference>
<proteinExistence type="predicted"/>
<sequence length="118" mass="12601">MPYDEAQLVRLAEADRAPVLFTLDGAPASALEGDTVLTAILTQRRMLRVSDFSGEPRAGFCLIGACQDCWIRTEDGARLRACSTAIEAGMRLLTHAVVNAKAETEAGADADRRHGGQA</sequence>
<evidence type="ECO:0000313" key="3">
    <source>
        <dbReference type="Proteomes" id="UP000256838"/>
    </source>
</evidence>
<dbReference type="OrthoDB" id="573392at2"/>
<dbReference type="RefSeq" id="WP_115537051.1">
    <property type="nucleotide sequence ID" value="NZ_QRGA01000020.1"/>
</dbReference>
<dbReference type="AlphaFoldDB" id="A0A3D8JRV2"/>
<keyword evidence="3" id="KW-1185">Reference proteome</keyword>
<evidence type="ECO:0000313" key="2">
    <source>
        <dbReference type="EMBL" id="RDU95284.1"/>
    </source>
</evidence>
<protein>
    <submittedName>
        <fullName evidence="2">(2Fe-2S)-binding protein</fullName>
    </submittedName>
</protein>